<evidence type="ECO:0000256" key="7">
    <source>
        <dbReference type="SAM" id="MobiDB-lite"/>
    </source>
</evidence>
<dbReference type="Pfam" id="PF09799">
    <property type="entry name" value="Transmemb_17"/>
    <property type="match status" value="1"/>
</dbReference>
<proteinExistence type="predicted"/>
<organism evidence="9 10">
    <name type="scientific">Canis lupus familiaris</name>
    <name type="common">Dog</name>
    <name type="synonym">Canis familiaris</name>
    <dbReference type="NCBI Taxonomy" id="9615"/>
    <lineage>
        <taxon>Eukaryota</taxon>
        <taxon>Metazoa</taxon>
        <taxon>Chordata</taxon>
        <taxon>Craniata</taxon>
        <taxon>Vertebrata</taxon>
        <taxon>Euteleostomi</taxon>
        <taxon>Mammalia</taxon>
        <taxon>Eutheria</taxon>
        <taxon>Laurasiatheria</taxon>
        <taxon>Carnivora</taxon>
        <taxon>Caniformia</taxon>
        <taxon>Canidae</taxon>
        <taxon>Canis</taxon>
    </lineage>
</organism>
<evidence type="ECO:0000256" key="1">
    <source>
        <dbReference type="ARBA" id="ARBA00004138"/>
    </source>
</evidence>
<dbReference type="AlphaFoldDB" id="A0A8C0SEF1"/>
<dbReference type="OrthoDB" id="262535at2759"/>
<comment type="subcellular location">
    <subcellularLocation>
        <location evidence="1">Cell projection</location>
        <location evidence="1">Cilium</location>
    </subcellularLocation>
    <subcellularLocation>
        <location evidence="2">Membrane</location>
        <topology evidence="2">Multi-pass membrane protein</topology>
    </subcellularLocation>
</comment>
<reference evidence="9" key="1">
    <citation type="submission" date="2018-10" db="EMBL/GenBank/DDBJ databases">
        <title>De novo assembly of a Great Dane genome.</title>
        <authorList>
            <person name="Kidd J.M."/>
            <person name="Pendleton A.L."/>
            <person name="Shen F."/>
            <person name="Emery S."/>
        </authorList>
    </citation>
    <scope>NUCLEOTIDE SEQUENCE [LARGE SCALE GENOMIC DNA]</scope>
    <source>
        <strain evidence="9">Great Dane</strain>
    </source>
</reference>
<keyword evidence="3 8" id="KW-0812">Transmembrane</keyword>
<dbReference type="Proteomes" id="UP000694542">
    <property type="component" value="Chromosome 18"/>
</dbReference>
<feature type="transmembrane region" description="Helical" evidence="8">
    <location>
        <begin position="96"/>
        <end position="120"/>
    </location>
</feature>
<name>A0A8C0SEF1_CANLF</name>
<evidence type="ECO:0000256" key="5">
    <source>
        <dbReference type="ARBA" id="ARBA00023136"/>
    </source>
</evidence>
<keyword evidence="6" id="KW-0966">Cell projection</keyword>
<feature type="transmembrane region" description="Helical" evidence="8">
    <location>
        <begin position="197"/>
        <end position="219"/>
    </location>
</feature>
<dbReference type="Ensembl" id="ENSCAFT00040023368.1">
    <property type="protein sequence ID" value="ENSCAFP00040020274.1"/>
    <property type="gene ID" value="ENSCAFG00040012640.1"/>
</dbReference>
<feature type="region of interest" description="Disordered" evidence="7">
    <location>
        <begin position="1"/>
        <end position="47"/>
    </location>
</feature>
<dbReference type="GO" id="GO:0016020">
    <property type="term" value="C:membrane"/>
    <property type="evidence" value="ECO:0007669"/>
    <property type="project" value="UniProtKB-SubCell"/>
</dbReference>
<evidence type="ECO:0000256" key="2">
    <source>
        <dbReference type="ARBA" id="ARBA00004141"/>
    </source>
</evidence>
<keyword evidence="4 8" id="KW-1133">Transmembrane helix</keyword>
<reference evidence="9" key="2">
    <citation type="submission" date="2025-08" db="UniProtKB">
        <authorList>
            <consortium name="Ensembl"/>
        </authorList>
    </citation>
    <scope>IDENTIFICATION</scope>
</reference>
<evidence type="ECO:0000256" key="6">
    <source>
        <dbReference type="ARBA" id="ARBA00023273"/>
    </source>
</evidence>
<sequence length="220" mass="23747">PRRATDRRHLRRKRCGSASGKAPCDSVGGRRQEAAGGGRRLPAPPGGRMLSCWRGSGRRPGERGLCLPVRGTGTSRVPRRTGNVLNRRRQLSSVSLQMLLCLSGAYDALYFLATLLLIIYKSQVFTYPYPYLVLDLSLLLLTGILEVARLYLGTKGNLTEAEVPLAISLVLTAGGALLSTHFLLWQTLVLQADSILGATRLALHGLEAALQLVAIAAFVS</sequence>
<evidence type="ECO:0000313" key="9">
    <source>
        <dbReference type="Ensembl" id="ENSCAFP00040020274.1"/>
    </source>
</evidence>
<evidence type="ECO:0000256" key="8">
    <source>
        <dbReference type="SAM" id="Phobius"/>
    </source>
</evidence>
<evidence type="ECO:0000313" key="10">
    <source>
        <dbReference type="Proteomes" id="UP000694542"/>
    </source>
</evidence>
<dbReference type="PANTHER" id="PTHR13531:SF8">
    <property type="entry name" value="TRANSMEMBRANE PROTEIN 80"/>
    <property type="match status" value="1"/>
</dbReference>
<dbReference type="InterPro" id="IPR019184">
    <property type="entry name" value="Uncharacterised_TM-17"/>
</dbReference>
<dbReference type="GO" id="GO:0005929">
    <property type="term" value="C:cilium"/>
    <property type="evidence" value="ECO:0007669"/>
    <property type="project" value="UniProtKB-SubCell"/>
</dbReference>
<feature type="compositionally biased region" description="Basic residues" evidence="7">
    <location>
        <begin position="1"/>
        <end position="15"/>
    </location>
</feature>
<feature type="transmembrane region" description="Helical" evidence="8">
    <location>
        <begin position="164"/>
        <end position="185"/>
    </location>
</feature>
<protein>
    <submittedName>
        <fullName evidence="9">Transmembrane protein 80</fullName>
    </submittedName>
</protein>
<feature type="transmembrane region" description="Helical" evidence="8">
    <location>
        <begin position="132"/>
        <end position="152"/>
    </location>
</feature>
<dbReference type="PANTHER" id="PTHR13531">
    <property type="entry name" value="GEO07735P1-RELATED-RELATED"/>
    <property type="match status" value="1"/>
</dbReference>
<evidence type="ECO:0000256" key="4">
    <source>
        <dbReference type="ARBA" id="ARBA00022989"/>
    </source>
</evidence>
<evidence type="ECO:0000256" key="3">
    <source>
        <dbReference type="ARBA" id="ARBA00022692"/>
    </source>
</evidence>
<keyword evidence="5 8" id="KW-0472">Membrane</keyword>
<accession>A0A8C0SEF1</accession>